<proteinExistence type="predicted"/>
<gene>
    <name evidence="1" type="ORF">R50_2017</name>
</gene>
<name>A0A6F8ZIM5_9FIRM</name>
<evidence type="ECO:0000313" key="2">
    <source>
        <dbReference type="Proteomes" id="UP000503399"/>
    </source>
</evidence>
<accession>A0A6F8ZIM5</accession>
<sequence length="82" mass="9331">MAYHDHVDDPLVQDRFACPVCGERRMDRLAWENTGDGPQARLRYGREYVVCESCGTAYDPGTRQVLAQLRVPWAEMEENDGG</sequence>
<dbReference type="EMBL" id="LR778114">
    <property type="protein sequence ID" value="CAB1129514.1"/>
    <property type="molecule type" value="Genomic_DNA"/>
</dbReference>
<evidence type="ECO:0000313" key="1">
    <source>
        <dbReference type="EMBL" id="CAB1129514.1"/>
    </source>
</evidence>
<protein>
    <submittedName>
        <fullName evidence="1">Uncharacterized protein</fullName>
    </submittedName>
</protein>
<reference evidence="1 2" key="1">
    <citation type="submission" date="2020-02" db="EMBL/GenBank/DDBJ databases">
        <authorList>
            <person name="Hogendoorn C."/>
        </authorList>
    </citation>
    <scope>NUCLEOTIDE SEQUENCE [LARGE SCALE GENOMIC DNA]</scope>
    <source>
        <strain evidence="1">R501</strain>
    </source>
</reference>
<dbReference type="AlphaFoldDB" id="A0A6F8ZIM5"/>
<dbReference type="KEGG" id="hfv:R50_2017"/>
<organism evidence="1 2">
    <name type="scientific">Candidatus Hydrogenisulfobacillus filiaventi</name>
    <dbReference type="NCBI Taxonomy" id="2707344"/>
    <lineage>
        <taxon>Bacteria</taxon>
        <taxon>Bacillati</taxon>
        <taxon>Bacillota</taxon>
        <taxon>Clostridia</taxon>
        <taxon>Eubacteriales</taxon>
        <taxon>Clostridiales Family XVII. Incertae Sedis</taxon>
        <taxon>Candidatus Hydrogenisulfobacillus</taxon>
    </lineage>
</organism>
<dbReference type="Proteomes" id="UP000503399">
    <property type="component" value="Chromosome"/>
</dbReference>
<keyword evidence="2" id="KW-1185">Reference proteome</keyword>